<evidence type="ECO:0000256" key="5">
    <source>
        <dbReference type="ARBA" id="ARBA00022741"/>
    </source>
</evidence>
<dbReference type="InterPro" id="IPR003439">
    <property type="entry name" value="ABC_transporter-like_ATP-bd"/>
</dbReference>
<keyword evidence="10" id="KW-1185">Reference proteome</keyword>
<dbReference type="OrthoDB" id="9776369at2"/>
<dbReference type="Proteomes" id="UP000036771">
    <property type="component" value="Unassembled WGS sequence"/>
</dbReference>
<evidence type="ECO:0000313" key="9">
    <source>
        <dbReference type="EMBL" id="GAO98585.1"/>
    </source>
</evidence>
<evidence type="ECO:0000256" key="6">
    <source>
        <dbReference type="ARBA" id="ARBA00022840"/>
    </source>
</evidence>
<dbReference type="SMART" id="SM00382">
    <property type="entry name" value="AAA"/>
    <property type="match status" value="1"/>
</dbReference>
<accession>A0A0K8MDG4</accession>
<evidence type="ECO:0000256" key="2">
    <source>
        <dbReference type="ARBA" id="ARBA00005417"/>
    </source>
</evidence>
<dbReference type="InterPro" id="IPR050166">
    <property type="entry name" value="ABC_transporter_ATP-bind"/>
</dbReference>
<gene>
    <name evidence="9" type="primary">thiQ</name>
    <name evidence="9" type="ORF">Cva_01248</name>
</gene>
<organism evidence="9 10">
    <name type="scientific">Caedimonas varicaedens</name>
    <dbReference type="NCBI Taxonomy" id="1629334"/>
    <lineage>
        <taxon>Bacteria</taxon>
        <taxon>Pseudomonadati</taxon>
        <taxon>Pseudomonadota</taxon>
        <taxon>Alphaproteobacteria</taxon>
        <taxon>Holosporales</taxon>
        <taxon>Caedimonadaceae</taxon>
        <taxon>Caedimonas</taxon>
    </lineage>
</organism>
<comment type="caution">
    <text evidence="9">The sequence shown here is derived from an EMBL/GenBank/DDBJ whole genome shotgun (WGS) entry which is preliminary data.</text>
</comment>
<sequence length="265" mass="29492">MIHLHNINMVFYPGTVLEKKALKNINLTIEKGEFITVIGGNGAGKSTLLRVITGDLFPTRGKILINNQDVTTTPPEKRARFVSQVFQDPRAGACPNLTIEENMALAVMRGKKRGLRMALTPFHRRQFQEALASVKLGLEGRLGTPLGMLSGGQRQAISLLMSVLGPSEILVLDEHTAALDPKTSSSILKLTEQLITEKKLTVLMVTHSMHQALLMGSRTLMFNEGKIVLDFQGNERKKLNEEELLKIFKQKINEEYTGDEFILNN</sequence>
<dbReference type="PANTHER" id="PTHR42788:SF7">
    <property type="entry name" value="NITRATE ABC TRANSPORTER ATP-BINDING PROTEIN"/>
    <property type="match status" value="1"/>
</dbReference>
<evidence type="ECO:0000256" key="4">
    <source>
        <dbReference type="ARBA" id="ARBA00022475"/>
    </source>
</evidence>
<evidence type="ECO:0000313" key="10">
    <source>
        <dbReference type="Proteomes" id="UP000036771"/>
    </source>
</evidence>
<dbReference type="InterPro" id="IPR017871">
    <property type="entry name" value="ABC_transporter-like_CS"/>
</dbReference>
<comment type="similarity">
    <text evidence="2">Belongs to the ABC transporter superfamily.</text>
</comment>
<keyword evidence="5" id="KW-0547">Nucleotide-binding</keyword>
<keyword evidence="6 9" id="KW-0067">ATP-binding</keyword>
<dbReference type="SUPFAM" id="SSF52540">
    <property type="entry name" value="P-loop containing nucleoside triphosphate hydrolases"/>
    <property type="match status" value="1"/>
</dbReference>
<dbReference type="PROSITE" id="PS50893">
    <property type="entry name" value="ABC_TRANSPORTER_2"/>
    <property type="match status" value="1"/>
</dbReference>
<dbReference type="Gene3D" id="3.40.50.300">
    <property type="entry name" value="P-loop containing nucleotide triphosphate hydrolases"/>
    <property type="match status" value="1"/>
</dbReference>
<evidence type="ECO:0000256" key="3">
    <source>
        <dbReference type="ARBA" id="ARBA00022448"/>
    </source>
</evidence>
<dbReference type="Pfam" id="PF00005">
    <property type="entry name" value="ABC_tran"/>
    <property type="match status" value="1"/>
</dbReference>
<keyword evidence="3" id="KW-0813">Transport</keyword>
<dbReference type="InterPro" id="IPR003593">
    <property type="entry name" value="AAA+_ATPase"/>
</dbReference>
<feature type="domain" description="ABC transporter" evidence="8">
    <location>
        <begin position="4"/>
        <end position="249"/>
    </location>
</feature>
<dbReference type="PANTHER" id="PTHR42788">
    <property type="entry name" value="TAURINE IMPORT ATP-BINDING PROTEIN-RELATED"/>
    <property type="match status" value="1"/>
</dbReference>
<dbReference type="GO" id="GO:0016887">
    <property type="term" value="F:ATP hydrolysis activity"/>
    <property type="evidence" value="ECO:0007669"/>
    <property type="project" value="InterPro"/>
</dbReference>
<dbReference type="EMBL" id="BBVC01000070">
    <property type="protein sequence ID" value="GAO98585.1"/>
    <property type="molecule type" value="Genomic_DNA"/>
</dbReference>
<name>A0A0K8MDG4_9PROT</name>
<dbReference type="STRING" id="1629334.Cva_01248"/>
<evidence type="ECO:0000256" key="1">
    <source>
        <dbReference type="ARBA" id="ARBA00004202"/>
    </source>
</evidence>
<keyword evidence="4" id="KW-1003">Cell membrane</keyword>
<dbReference type="AlphaFoldDB" id="A0A0K8MDG4"/>
<protein>
    <submittedName>
        <fullName evidence="9">Thiamine import ATP-binding protein ThiQ</fullName>
    </submittedName>
</protein>
<dbReference type="GO" id="GO:0005524">
    <property type="term" value="F:ATP binding"/>
    <property type="evidence" value="ECO:0007669"/>
    <property type="project" value="UniProtKB-KW"/>
</dbReference>
<dbReference type="GO" id="GO:0005886">
    <property type="term" value="C:plasma membrane"/>
    <property type="evidence" value="ECO:0007669"/>
    <property type="project" value="UniProtKB-SubCell"/>
</dbReference>
<reference evidence="9 10" key="1">
    <citation type="submission" date="2015-03" db="EMBL/GenBank/DDBJ databases">
        <title>Caedibacter varicaedens, whole genome shotgun sequence.</title>
        <authorList>
            <person name="Suzuki H."/>
            <person name="Dapper A.L."/>
            <person name="Gibson A.K."/>
            <person name="Jackson C."/>
            <person name="Lee H."/>
            <person name="Pejaver V.R."/>
            <person name="Doak T."/>
            <person name="Lynch M."/>
        </authorList>
    </citation>
    <scope>NUCLEOTIDE SEQUENCE [LARGE SCALE GENOMIC DNA]</scope>
</reference>
<keyword evidence="7" id="KW-0472">Membrane</keyword>
<evidence type="ECO:0000256" key="7">
    <source>
        <dbReference type="ARBA" id="ARBA00023136"/>
    </source>
</evidence>
<dbReference type="InterPro" id="IPR027417">
    <property type="entry name" value="P-loop_NTPase"/>
</dbReference>
<proteinExistence type="inferred from homology"/>
<comment type="subcellular location">
    <subcellularLocation>
        <location evidence="1">Cell membrane</location>
        <topology evidence="1">Peripheral membrane protein</topology>
    </subcellularLocation>
</comment>
<dbReference type="PROSITE" id="PS00211">
    <property type="entry name" value="ABC_TRANSPORTER_1"/>
    <property type="match status" value="1"/>
</dbReference>
<evidence type="ECO:0000259" key="8">
    <source>
        <dbReference type="PROSITE" id="PS50893"/>
    </source>
</evidence>